<evidence type="ECO:0000313" key="3">
    <source>
        <dbReference type="Proteomes" id="UP000245765"/>
    </source>
</evidence>
<sequence>MTARTTRRTMLGAALAAPAIWGKDAVAQIRRGDELTVGVWGGVQERIVRQYCGTPLEQQHGVKINYVLGGTTERRARAYAERGRPSFDVLYLNISESRQAVRDGVTQAPTANVPNFANLYPLARQGGYGVAFNPVTIVYDRRAVASPMTSWKDFWRDDLKGKVIWPTYPGAQGTSALLMSAKVWGGSERNIDPAFQNIARLKPFAAIQGSQDQLYGMFDSGVGAASVEFGSFTRRYAETRNPNIVVADPTEGQVVAMNVACITTGTRNQALAEAWVNLHLSPECQQAYAEQIYYSPTITNLTLPAELSAKLVMGQAAVEKLVDFDWGVVAQNEPRWSSRFTREIAG</sequence>
<comment type="caution">
    <text evidence="2">The sequence shown here is derived from an EMBL/GenBank/DDBJ whole genome shotgun (WGS) entry which is preliminary data.</text>
</comment>
<gene>
    <name evidence="2" type="ORF">DFH01_24780</name>
</gene>
<evidence type="ECO:0000313" key="2">
    <source>
        <dbReference type="EMBL" id="PWS34736.1"/>
    </source>
</evidence>
<reference evidence="3" key="1">
    <citation type="submission" date="2018-05" db="EMBL/GenBank/DDBJ databases">
        <authorList>
            <person name="Du Z."/>
            <person name="Wang X."/>
        </authorList>
    </citation>
    <scope>NUCLEOTIDE SEQUENCE [LARGE SCALE GENOMIC DNA]</scope>
    <source>
        <strain evidence="3">CQN31</strain>
    </source>
</reference>
<dbReference type="OrthoDB" id="6529964at2"/>
<dbReference type="Pfam" id="PF13343">
    <property type="entry name" value="SBP_bac_6"/>
    <property type="match status" value="1"/>
</dbReference>
<dbReference type="RefSeq" id="WP_109873187.1">
    <property type="nucleotide sequence ID" value="NZ_QGNA01000006.1"/>
</dbReference>
<dbReference type="EMBL" id="QGNA01000006">
    <property type="protein sequence ID" value="PWS34736.1"/>
    <property type="molecule type" value="Genomic_DNA"/>
</dbReference>
<dbReference type="GO" id="GO:0030975">
    <property type="term" value="F:thiamine binding"/>
    <property type="evidence" value="ECO:0007669"/>
    <property type="project" value="TreeGrafter"/>
</dbReference>
<dbReference type="GO" id="GO:0030288">
    <property type="term" value="C:outer membrane-bounded periplasmic space"/>
    <property type="evidence" value="ECO:0007669"/>
    <property type="project" value="TreeGrafter"/>
</dbReference>
<dbReference type="GO" id="GO:0030976">
    <property type="term" value="F:thiamine pyrophosphate binding"/>
    <property type="evidence" value="ECO:0007669"/>
    <property type="project" value="TreeGrafter"/>
</dbReference>
<name>A0A317FAV3_9PROT</name>
<proteinExistence type="predicted"/>
<dbReference type="Gene3D" id="3.40.190.10">
    <property type="entry name" value="Periplasmic binding protein-like II"/>
    <property type="match status" value="2"/>
</dbReference>
<dbReference type="SUPFAM" id="SSF53850">
    <property type="entry name" value="Periplasmic binding protein-like II"/>
    <property type="match status" value="1"/>
</dbReference>
<keyword evidence="3" id="KW-1185">Reference proteome</keyword>
<organism evidence="2 3">
    <name type="scientific">Falsiroseomonas bella</name>
    <dbReference type="NCBI Taxonomy" id="2184016"/>
    <lineage>
        <taxon>Bacteria</taxon>
        <taxon>Pseudomonadati</taxon>
        <taxon>Pseudomonadota</taxon>
        <taxon>Alphaproteobacteria</taxon>
        <taxon>Acetobacterales</taxon>
        <taxon>Roseomonadaceae</taxon>
        <taxon>Falsiroseomonas</taxon>
    </lineage>
</organism>
<protein>
    <submittedName>
        <fullName evidence="2">ABC transporter substrate-binding protein</fullName>
    </submittedName>
</protein>
<dbReference type="AlphaFoldDB" id="A0A317FAV3"/>
<accession>A0A317FAV3</accession>
<dbReference type="Proteomes" id="UP000245765">
    <property type="component" value="Unassembled WGS sequence"/>
</dbReference>
<evidence type="ECO:0000256" key="1">
    <source>
        <dbReference type="ARBA" id="ARBA00022729"/>
    </source>
</evidence>
<dbReference type="PANTHER" id="PTHR30006">
    <property type="entry name" value="THIAMINE-BINDING PERIPLASMIC PROTEIN-RELATED"/>
    <property type="match status" value="1"/>
</dbReference>
<dbReference type="GO" id="GO:0015888">
    <property type="term" value="P:thiamine transport"/>
    <property type="evidence" value="ECO:0007669"/>
    <property type="project" value="TreeGrafter"/>
</dbReference>
<dbReference type="PANTHER" id="PTHR30006:SF2">
    <property type="entry name" value="ABC TRANSPORTER SUBSTRATE-BINDING PROTEIN"/>
    <property type="match status" value="1"/>
</dbReference>
<keyword evidence="1" id="KW-0732">Signal</keyword>